<protein>
    <submittedName>
        <fullName evidence="1">Uncharacterized protein</fullName>
    </submittedName>
</protein>
<geneLocation type="plasmid" evidence="1">
    <name>pMRVIM0813</name>
</geneLocation>
<organism evidence="1">
    <name type="scientific">Enterobacter cloacae</name>
    <dbReference type="NCBI Taxonomy" id="550"/>
    <lineage>
        <taxon>Bacteria</taxon>
        <taxon>Pseudomonadati</taxon>
        <taxon>Pseudomonadota</taxon>
        <taxon>Gammaproteobacteria</taxon>
        <taxon>Enterobacterales</taxon>
        <taxon>Enterobacteriaceae</taxon>
        <taxon>Enterobacter</taxon>
        <taxon>Enterobacter cloacae complex</taxon>
    </lineage>
</organism>
<name>A0A0G3B3G1_ENTCL</name>
<dbReference type="AlphaFoldDB" id="A0A0G3B3G1"/>
<accession>A0A0G3B3G1</accession>
<sequence length="53" mass="6055">MIFLQKGVILDSKPKDLCYLQVKAPVLALKQFILRMQSNFLIIIGSFINMVNT</sequence>
<evidence type="ECO:0000313" key="1">
    <source>
        <dbReference type="EMBL" id="AKJ19372.1"/>
    </source>
</evidence>
<dbReference type="EMBL" id="KP975077">
    <property type="protein sequence ID" value="AKJ19372.1"/>
    <property type="molecule type" value="Genomic_DNA"/>
</dbReference>
<proteinExistence type="predicted"/>
<keyword evidence="1" id="KW-0614">Plasmid</keyword>
<reference evidence="1" key="1">
    <citation type="submission" date="2015-03" db="EMBL/GenBank/DDBJ databases">
        <title>Allelic Variants of blaVIM Reside on Diverse Mobile Genetic Elements in Gram-negative Clinical Isolates from the USA.</title>
        <authorList>
            <person name="McGann P."/>
            <person name="Snesrud E."/>
            <person name="Ong A.C."/>
            <person name="Clifford R."/>
            <person name="Kwak Y.I."/>
            <person name="Steele E.D."/>
            <person name="Rabinowitz R."/>
            <person name="Waterman P.E."/>
            <person name="Lesho E."/>
        </authorList>
    </citation>
    <scope>NUCLEOTIDE SEQUENCE</scope>
    <source>
        <strain evidence="1">MRSN17626</strain>
        <plasmid evidence="1">pMRVIM0813</plasmid>
    </source>
</reference>